<feature type="domain" description="Ricin B lectin" evidence="2">
    <location>
        <begin position="37"/>
        <end position="168"/>
    </location>
</feature>
<dbReference type="InterPro" id="IPR035992">
    <property type="entry name" value="Ricin_B-like_lectins"/>
</dbReference>
<dbReference type="Pfam" id="PF00652">
    <property type="entry name" value="Ricin_B_lectin"/>
    <property type="match status" value="1"/>
</dbReference>
<organism evidence="3 4">
    <name type="scientific">Leucocoprinus leucothites</name>
    <dbReference type="NCBI Taxonomy" id="201217"/>
    <lineage>
        <taxon>Eukaryota</taxon>
        <taxon>Fungi</taxon>
        <taxon>Dikarya</taxon>
        <taxon>Basidiomycota</taxon>
        <taxon>Agaricomycotina</taxon>
        <taxon>Agaricomycetes</taxon>
        <taxon>Agaricomycetidae</taxon>
        <taxon>Agaricales</taxon>
        <taxon>Agaricineae</taxon>
        <taxon>Agaricaceae</taxon>
        <taxon>Leucocoprinus</taxon>
    </lineage>
</organism>
<sequence length="168" mass="18531">MVLCLIFSAIAAPAPGPTATSDPHARDYRPYNDGVSGERYFQIHPGYDETKCLDVRESGYADGTPVDIFDCNGTAAQNWVIQPGTTQVKVAGQNFCLDAGNPSNGLKMKIWTCYPGLPAQTWYYTDDKRIALKDQGYCLDLTNGNSANYEVMQVWKCTNGNTNQIWSV</sequence>
<keyword evidence="1" id="KW-0732">Signal</keyword>
<protein>
    <recommendedName>
        <fullName evidence="2">Ricin B lectin domain-containing protein</fullName>
    </recommendedName>
</protein>
<dbReference type="SMART" id="SM00458">
    <property type="entry name" value="RICIN"/>
    <property type="match status" value="1"/>
</dbReference>
<dbReference type="Proteomes" id="UP000559027">
    <property type="component" value="Unassembled WGS sequence"/>
</dbReference>
<dbReference type="Gene3D" id="2.80.10.50">
    <property type="match status" value="2"/>
</dbReference>
<evidence type="ECO:0000256" key="1">
    <source>
        <dbReference type="SAM" id="SignalP"/>
    </source>
</evidence>
<dbReference type="InterPro" id="IPR000772">
    <property type="entry name" value="Ricin_B_lectin"/>
</dbReference>
<dbReference type="SUPFAM" id="SSF50370">
    <property type="entry name" value="Ricin B-like lectins"/>
    <property type="match status" value="1"/>
</dbReference>
<evidence type="ECO:0000313" key="4">
    <source>
        <dbReference type="Proteomes" id="UP000559027"/>
    </source>
</evidence>
<feature type="chain" id="PRO_5034257143" description="Ricin B lectin domain-containing protein" evidence="1">
    <location>
        <begin position="20"/>
        <end position="168"/>
    </location>
</feature>
<keyword evidence="4" id="KW-1185">Reference proteome</keyword>
<accession>A0A8H5CZ81</accession>
<feature type="signal peptide" evidence="1">
    <location>
        <begin position="1"/>
        <end position="19"/>
    </location>
</feature>
<proteinExistence type="predicted"/>
<dbReference type="PROSITE" id="PS50231">
    <property type="entry name" value="RICIN_B_LECTIN"/>
    <property type="match status" value="1"/>
</dbReference>
<dbReference type="CDD" id="cd00161">
    <property type="entry name" value="beta-trefoil_Ricin-like"/>
    <property type="match status" value="1"/>
</dbReference>
<gene>
    <name evidence="3" type="ORF">D9756_009197</name>
</gene>
<evidence type="ECO:0000259" key="2">
    <source>
        <dbReference type="SMART" id="SM00458"/>
    </source>
</evidence>
<reference evidence="3 4" key="1">
    <citation type="journal article" date="2020" name="ISME J.">
        <title>Uncovering the hidden diversity of litter-decomposition mechanisms in mushroom-forming fungi.</title>
        <authorList>
            <person name="Floudas D."/>
            <person name="Bentzer J."/>
            <person name="Ahren D."/>
            <person name="Johansson T."/>
            <person name="Persson P."/>
            <person name="Tunlid A."/>
        </authorList>
    </citation>
    <scope>NUCLEOTIDE SEQUENCE [LARGE SCALE GENOMIC DNA]</scope>
    <source>
        <strain evidence="3 4">CBS 146.42</strain>
    </source>
</reference>
<dbReference type="EMBL" id="JAACJO010000015">
    <property type="protein sequence ID" value="KAF5350049.1"/>
    <property type="molecule type" value="Genomic_DNA"/>
</dbReference>
<evidence type="ECO:0000313" key="3">
    <source>
        <dbReference type="EMBL" id="KAF5350049.1"/>
    </source>
</evidence>
<name>A0A8H5CZ81_9AGAR</name>
<dbReference type="OrthoDB" id="46564at2759"/>
<comment type="caution">
    <text evidence="3">The sequence shown here is derived from an EMBL/GenBank/DDBJ whole genome shotgun (WGS) entry which is preliminary data.</text>
</comment>
<dbReference type="AlphaFoldDB" id="A0A8H5CZ81"/>